<sequence length="526" mass="58097">MHLSGEKAYWRVTKRKKQKKGSQSRIAGTMAALLLSSALLAACGGGKAAGKTEGAAQDSGPLELSIMTVTPSTPPASDDNVIKREIEKATNSKMSIRWVSNNIYTEKLNIALASGDIPDLTMINDPFNSTFRTMVAQGAFWDITPYIKDYPNLQNGTPKIAWELTKMEDGKNYGIPRARDENDEAFLIVRKDWLDKLNLKPPTTTEELYAMMKAFAEQDPDGNGKNDTFGLSTGFDTLLGTFEGIFTGVNGKWKLEGDKLVYTAFLPEVRKALEFTTQAYKEKLLPEDQLSLKLTQVRDLYKGNRAGSVIDKTGTGNRVYATDLRKLVPTFKDTDFYPLTSINGFTPKGTGFNGILAIPKTVPEAKMKRILKLIDTWMTNEVGAIQRFGLEGVHHNVVNGVKVTIPEKLNADNASDFNQIVNPTDPSLDAAAPTPDMKAADDQKRRIQEERAKISVPDISVGLSSPTALMVLPDLEKQILDLKSKIVIGREPISAWDDFVAKTKNSPDVIKMTEEMTQAYHKRIGK</sequence>
<keyword evidence="4" id="KW-0564">Palmitate</keyword>
<dbReference type="Pfam" id="PF13416">
    <property type="entry name" value="SBP_bac_8"/>
    <property type="match status" value="1"/>
</dbReference>
<feature type="signal peptide" evidence="6">
    <location>
        <begin position="1"/>
        <end position="41"/>
    </location>
</feature>
<evidence type="ECO:0000256" key="4">
    <source>
        <dbReference type="ARBA" id="ARBA00023139"/>
    </source>
</evidence>
<accession>A0ABW3UTD9</accession>
<dbReference type="SUPFAM" id="SSF53850">
    <property type="entry name" value="Periplasmic binding protein-like II"/>
    <property type="match status" value="1"/>
</dbReference>
<evidence type="ECO:0000256" key="6">
    <source>
        <dbReference type="SAM" id="SignalP"/>
    </source>
</evidence>
<reference evidence="8" key="1">
    <citation type="journal article" date="2019" name="Int. J. Syst. Evol. Microbiol.">
        <title>The Global Catalogue of Microorganisms (GCM) 10K type strain sequencing project: providing services to taxonomists for standard genome sequencing and annotation.</title>
        <authorList>
            <consortium name="The Broad Institute Genomics Platform"/>
            <consortium name="The Broad Institute Genome Sequencing Center for Infectious Disease"/>
            <person name="Wu L."/>
            <person name="Ma J."/>
        </authorList>
    </citation>
    <scope>NUCLEOTIDE SEQUENCE [LARGE SCALE GENOMIC DNA]</scope>
    <source>
        <strain evidence="8">CCUG 53270</strain>
    </source>
</reference>
<keyword evidence="5" id="KW-0449">Lipoprotein</keyword>
<name>A0ABW3UTD9_9BACL</name>
<dbReference type="Gene3D" id="3.40.190.10">
    <property type="entry name" value="Periplasmic binding protein-like II"/>
    <property type="match status" value="2"/>
</dbReference>
<evidence type="ECO:0000313" key="7">
    <source>
        <dbReference type="EMBL" id="MFD1224178.1"/>
    </source>
</evidence>
<evidence type="ECO:0000256" key="3">
    <source>
        <dbReference type="ARBA" id="ARBA00023136"/>
    </source>
</evidence>
<keyword evidence="8" id="KW-1185">Reference proteome</keyword>
<protein>
    <submittedName>
        <fullName evidence="7">Extracellular solute-binding protein</fullName>
    </submittedName>
</protein>
<evidence type="ECO:0000256" key="5">
    <source>
        <dbReference type="ARBA" id="ARBA00023288"/>
    </source>
</evidence>
<keyword evidence="3" id="KW-0472">Membrane</keyword>
<dbReference type="EMBL" id="JBHTLU010000042">
    <property type="protein sequence ID" value="MFD1224178.1"/>
    <property type="molecule type" value="Genomic_DNA"/>
</dbReference>
<evidence type="ECO:0000313" key="8">
    <source>
        <dbReference type="Proteomes" id="UP001597180"/>
    </source>
</evidence>
<gene>
    <name evidence="7" type="ORF">ACFQ4B_29130</name>
</gene>
<evidence type="ECO:0000256" key="2">
    <source>
        <dbReference type="ARBA" id="ARBA00022729"/>
    </source>
</evidence>
<feature type="chain" id="PRO_5046204303" evidence="6">
    <location>
        <begin position="42"/>
        <end position="526"/>
    </location>
</feature>
<keyword evidence="1" id="KW-1003">Cell membrane</keyword>
<keyword evidence="2 6" id="KW-0732">Signal</keyword>
<dbReference type="InterPro" id="IPR050490">
    <property type="entry name" value="Bact_solute-bd_prot1"/>
</dbReference>
<proteinExistence type="predicted"/>
<comment type="caution">
    <text evidence="7">The sequence shown here is derived from an EMBL/GenBank/DDBJ whole genome shotgun (WGS) entry which is preliminary data.</text>
</comment>
<dbReference type="Proteomes" id="UP001597180">
    <property type="component" value="Unassembled WGS sequence"/>
</dbReference>
<organism evidence="7 8">
    <name type="scientific">Paenibacillus vulneris</name>
    <dbReference type="NCBI Taxonomy" id="1133364"/>
    <lineage>
        <taxon>Bacteria</taxon>
        <taxon>Bacillati</taxon>
        <taxon>Bacillota</taxon>
        <taxon>Bacilli</taxon>
        <taxon>Bacillales</taxon>
        <taxon>Paenibacillaceae</taxon>
        <taxon>Paenibacillus</taxon>
    </lineage>
</organism>
<dbReference type="PANTHER" id="PTHR43649">
    <property type="entry name" value="ARABINOSE-BINDING PROTEIN-RELATED"/>
    <property type="match status" value="1"/>
</dbReference>
<dbReference type="PANTHER" id="PTHR43649:SF33">
    <property type="entry name" value="POLYGALACTURONAN_RHAMNOGALACTURONAN-BINDING PROTEIN YTCQ"/>
    <property type="match status" value="1"/>
</dbReference>
<evidence type="ECO:0000256" key="1">
    <source>
        <dbReference type="ARBA" id="ARBA00022475"/>
    </source>
</evidence>
<dbReference type="RefSeq" id="WP_345592781.1">
    <property type="nucleotide sequence ID" value="NZ_BAABJG010000036.1"/>
</dbReference>
<dbReference type="InterPro" id="IPR006059">
    <property type="entry name" value="SBP"/>
</dbReference>